<dbReference type="EMBL" id="PDCK01000039">
    <property type="protein sequence ID" value="PRQ55350.1"/>
    <property type="molecule type" value="Genomic_DNA"/>
</dbReference>
<name>A0A2P6S9H6_ROSCH</name>
<reference evidence="1 2" key="1">
    <citation type="journal article" date="2018" name="Nat. Genet.">
        <title>The Rosa genome provides new insights in the design of modern roses.</title>
        <authorList>
            <person name="Bendahmane M."/>
        </authorList>
    </citation>
    <scope>NUCLEOTIDE SEQUENCE [LARGE SCALE GENOMIC DNA]</scope>
    <source>
        <strain evidence="2">cv. Old Blush</strain>
    </source>
</reference>
<accession>A0A2P6S9H6</accession>
<keyword evidence="2" id="KW-1185">Reference proteome</keyword>
<protein>
    <submittedName>
        <fullName evidence="1">Uncharacterized protein</fullName>
    </submittedName>
</protein>
<evidence type="ECO:0000313" key="1">
    <source>
        <dbReference type="EMBL" id="PRQ55350.1"/>
    </source>
</evidence>
<dbReference type="Gramene" id="PRQ55350">
    <property type="protein sequence ID" value="PRQ55350"/>
    <property type="gene ID" value="RchiOBHm_Chr1g0323631"/>
</dbReference>
<dbReference type="Proteomes" id="UP000238479">
    <property type="component" value="Chromosome 1"/>
</dbReference>
<dbReference type="AlphaFoldDB" id="A0A2P6S9H6"/>
<gene>
    <name evidence="1" type="ORF">RchiOBHm_Chr1g0323631</name>
</gene>
<comment type="caution">
    <text evidence="1">The sequence shown here is derived from an EMBL/GenBank/DDBJ whole genome shotgun (WGS) entry which is preliminary data.</text>
</comment>
<sequence length="61" mass="6835">MSIWEADPSLSIIHFQLPISQSGLPLQFSTFALSLCLRDWIIDTSARDLYALLELGLDGRV</sequence>
<proteinExistence type="predicted"/>
<organism evidence="1 2">
    <name type="scientific">Rosa chinensis</name>
    <name type="common">China rose</name>
    <dbReference type="NCBI Taxonomy" id="74649"/>
    <lineage>
        <taxon>Eukaryota</taxon>
        <taxon>Viridiplantae</taxon>
        <taxon>Streptophyta</taxon>
        <taxon>Embryophyta</taxon>
        <taxon>Tracheophyta</taxon>
        <taxon>Spermatophyta</taxon>
        <taxon>Magnoliopsida</taxon>
        <taxon>eudicotyledons</taxon>
        <taxon>Gunneridae</taxon>
        <taxon>Pentapetalae</taxon>
        <taxon>rosids</taxon>
        <taxon>fabids</taxon>
        <taxon>Rosales</taxon>
        <taxon>Rosaceae</taxon>
        <taxon>Rosoideae</taxon>
        <taxon>Rosoideae incertae sedis</taxon>
        <taxon>Rosa</taxon>
    </lineage>
</organism>
<evidence type="ECO:0000313" key="2">
    <source>
        <dbReference type="Proteomes" id="UP000238479"/>
    </source>
</evidence>